<dbReference type="Proteomes" id="UP000094256">
    <property type="component" value="Chromosome"/>
</dbReference>
<dbReference type="KEGG" id="span:AWL63_15630"/>
<dbReference type="Pfam" id="PF00890">
    <property type="entry name" value="FAD_binding_2"/>
    <property type="match status" value="1"/>
</dbReference>
<dbReference type="Gene3D" id="3.90.700.10">
    <property type="entry name" value="Succinate dehydrogenase/fumarate reductase flavoprotein, catalytic domain"/>
    <property type="match status" value="1"/>
</dbReference>
<keyword evidence="3" id="KW-0274">FAD</keyword>
<proteinExistence type="predicted"/>
<dbReference type="Gene3D" id="3.50.50.60">
    <property type="entry name" value="FAD/NAD(P)-binding domain"/>
    <property type="match status" value="1"/>
</dbReference>
<evidence type="ECO:0000313" key="6">
    <source>
        <dbReference type="EMBL" id="AOH85176.1"/>
    </source>
</evidence>
<keyword evidence="4" id="KW-0560">Oxidoreductase</keyword>
<accession>A0A1B3ZCL6</accession>
<organism evidence="6 7">
    <name type="scientific">Sphingomonas panacis</name>
    <dbReference type="NCBI Taxonomy" id="1560345"/>
    <lineage>
        <taxon>Bacteria</taxon>
        <taxon>Pseudomonadati</taxon>
        <taxon>Pseudomonadota</taxon>
        <taxon>Alphaproteobacteria</taxon>
        <taxon>Sphingomonadales</taxon>
        <taxon>Sphingomonadaceae</taxon>
        <taxon>Sphingomonas</taxon>
    </lineage>
</organism>
<keyword evidence="7" id="KW-1185">Reference proteome</keyword>
<feature type="domain" description="FAD-dependent oxidoreductase 2 FAD-binding" evidence="5">
    <location>
        <begin position="13"/>
        <end position="426"/>
    </location>
</feature>
<dbReference type="EMBL" id="CP014168">
    <property type="protein sequence ID" value="AOH85176.1"/>
    <property type="molecule type" value="Genomic_DNA"/>
</dbReference>
<evidence type="ECO:0000313" key="7">
    <source>
        <dbReference type="Proteomes" id="UP000094256"/>
    </source>
</evidence>
<evidence type="ECO:0000259" key="5">
    <source>
        <dbReference type="Pfam" id="PF00890"/>
    </source>
</evidence>
<name>A0A1B3ZCL6_9SPHN</name>
<dbReference type="GO" id="GO:0008202">
    <property type="term" value="P:steroid metabolic process"/>
    <property type="evidence" value="ECO:0007669"/>
    <property type="project" value="UniProtKB-ARBA"/>
</dbReference>
<dbReference type="STRING" id="1560345.AWL63_15630"/>
<dbReference type="SUPFAM" id="SSF56425">
    <property type="entry name" value="Succinate dehydrogenase/fumarate reductase flavoprotein, catalytic domain"/>
    <property type="match status" value="1"/>
</dbReference>
<dbReference type="AlphaFoldDB" id="A0A1B3ZCL6"/>
<dbReference type="InterPro" id="IPR003953">
    <property type="entry name" value="FAD-dep_OxRdtase_2_FAD-bd"/>
</dbReference>
<dbReference type="InterPro" id="IPR036188">
    <property type="entry name" value="FAD/NAD-bd_sf"/>
</dbReference>
<evidence type="ECO:0000256" key="3">
    <source>
        <dbReference type="ARBA" id="ARBA00022827"/>
    </source>
</evidence>
<evidence type="ECO:0000256" key="4">
    <source>
        <dbReference type="ARBA" id="ARBA00023002"/>
    </source>
</evidence>
<dbReference type="PANTHER" id="PTHR43400">
    <property type="entry name" value="FUMARATE REDUCTASE"/>
    <property type="match status" value="1"/>
</dbReference>
<evidence type="ECO:0000256" key="2">
    <source>
        <dbReference type="ARBA" id="ARBA00022630"/>
    </source>
</evidence>
<dbReference type="InterPro" id="IPR027477">
    <property type="entry name" value="Succ_DH/fumarate_Rdtase_cat_sf"/>
</dbReference>
<sequence>MSEAEEFDFSVPVLIAGAGACGAVAALAAFDAGVTPLVIERDDRPGGSTGMSQGLFCAAGTQSQREHGIEDNADLFFADIIEKARGQTDPVIARALADHSGATLEWLREAHGLPWELDLRFRASYGNSRQRLHGWPGNSGAEMVQLLHRRMSDAGIDVLMEARLVDIYARDDRILGVAIERADGAIEKIGCDALILACGGFGANREMTNRYMPETATLKYNGHEGSQGEAIVVAQRLGAVLADMGSYQGYAMLTDPQGISVPPPVLIEGGVIVNKLGERFTDESADIAGMVHPLARQPDGLGWVIYDTRIEERCAAIPELAQLMALNAPKIADDLDALAVLTGTESSRLHEAIEGAQRAAQAGARDHFGRSWSSDRPPSEPYRALKVTGALYHTQGGLQIDGAARVLRDDGTPFANLFAGGGSARSVSGPSSWGYLPAMGLTTAVVLGRLAGQSAARASVT</sequence>
<dbReference type="GO" id="GO:0016491">
    <property type="term" value="F:oxidoreductase activity"/>
    <property type="evidence" value="ECO:0007669"/>
    <property type="project" value="UniProtKB-KW"/>
</dbReference>
<dbReference type="RefSeq" id="WP_069205717.1">
    <property type="nucleotide sequence ID" value="NZ_CP014168.1"/>
</dbReference>
<keyword evidence="2" id="KW-0285">Flavoprotein</keyword>
<dbReference type="InterPro" id="IPR050315">
    <property type="entry name" value="FAD-oxidoreductase_2"/>
</dbReference>
<dbReference type="OrthoDB" id="3178130at2"/>
<dbReference type="SUPFAM" id="SSF51905">
    <property type="entry name" value="FAD/NAD(P)-binding domain"/>
    <property type="match status" value="1"/>
</dbReference>
<comment type="cofactor">
    <cofactor evidence="1">
        <name>FAD</name>
        <dbReference type="ChEBI" id="CHEBI:57692"/>
    </cofactor>
</comment>
<protein>
    <submittedName>
        <fullName evidence="6">Fumarate reductase</fullName>
    </submittedName>
</protein>
<gene>
    <name evidence="6" type="ORF">AWL63_15630</name>
</gene>
<evidence type="ECO:0000256" key="1">
    <source>
        <dbReference type="ARBA" id="ARBA00001974"/>
    </source>
</evidence>
<dbReference type="PANTHER" id="PTHR43400:SF10">
    <property type="entry name" value="3-OXOSTEROID 1-DEHYDROGENASE"/>
    <property type="match status" value="1"/>
</dbReference>
<reference evidence="6 7" key="1">
    <citation type="submission" date="2016-01" db="EMBL/GenBank/DDBJ databases">
        <title>Complete genome and mega plasmid sequence of Sphingomonas panacis DCY99 elicits systemic resistance in rice to Xanthomonas oryzae.</title>
        <authorList>
            <person name="Kim Y.J."/>
            <person name="Yang D.C."/>
            <person name="Sing P."/>
        </authorList>
    </citation>
    <scope>NUCLEOTIDE SEQUENCE [LARGE SCALE GENOMIC DNA]</scope>
    <source>
        <strain evidence="6 7">DCY99</strain>
    </source>
</reference>